<name>A0A0N0MA21_9HYPH</name>
<evidence type="ECO:0000256" key="1">
    <source>
        <dbReference type="ARBA" id="ARBA00001946"/>
    </source>
</evidence>
<evidence type="ECO:0000256" key="6">
    <source>
        <dbReference type="ARBA" id="ARBA00022842"/>
    </source>
</evidence>
<proteinExistence type="inferred from homology"/>
<evidence type="ECO:0000256" key="4">
    <source>
        <dbReference type="ARBA" id="ARBA00022723"/>
    </source>
</evidence>
<dbReference type="Proteomes" id="UP000037822">
    <property type="component" value="Unassembled WGS sequence"/>
</dbReference>
<keyword evidence="2" id="KW-1277">Toxin-antitoxin system</keyword>
<dbReference type="SUPFAM" id="SSF88723">
    <property type="entry name" value="PIN domain-like"/>
    <property type="match status" value="1"/>
</dbReference>
<dbReference type="Pfam" id="PF01850">
    <property type="entry name" value="PIN"/>
    <property type="match status" value="1"/>
</dbReference>
<feature type="domain" description="PIN" evidence="8">
    <location>
        <begin position="4"/>
        <end position="125"/>
    </location>
</feature>
<protein>
    <recommendedName>
        <fullName evidence="8">PIN domain-containing protein</fullName>
    </recommendedName>
</protein>
<dbReference type="PANTHER" id="PTHR33653:SF1">
    <property type="entry name" value="RIBONUCLEASE VAPC2"/>
    <property type="match status" value="1"/>
</dbReference>
<sequence length="129" mass="14413">MKLVIDTSAVVACLTGEAERTIFVDRLQLADVRVISSINLLETRLVIAFGKRLPVSFVDDFIADYHVEIVPFDAALSDLAFEAYRRFGKGRHPAKLNMGDCAAYALAKTRSWPLLYKGDDFSQTDIERA</sequence>
<dbReference type="Gene3D" id="3.40.50.1010">
    <property type="entry name" value="5'-nuclease"/>
    <property type="match status" value="1"/>
</dbReference>
<dbReference type="RefSeq" id="WP_054210829.1">
    <property type="nucleotide sequence ID" value="NZ_LGSZ01000052.1"/>
</dbReference>
<dbReference type="InterPro" id="IPR002716">
    <property type="entry name" value="PIN_dom"/>
</dbReference>
<evidence type="ECO:0000313" key="10">
    <source>
        <dbReference type="Proteomes" id="UP000037822"/>
    </source>
</evidence>
<keyword evidence="5" id="KW-0378">Hydrolase</keyword>
<reference evidence="9 10" key="1">
    <citation type="submission" date="2015-07" db="EMBL/GenBank/DDBJ databases">
        <title>Whole genome sequencing of Bosea vaviloviae isolated from cave pool.</title>
        <authorList>
            <person name="Tan N.E.H."/>
            <person name="Lee Y.P."/>
            <person name="Gan H.M."/>
            <person name="Barton H."/>
            <person name="Savka M.A."/>
        </authorList>
    </citation>
    <scope>NUCLEOTIDE SEQUENCE [LARGE SCALE GENOMIC DNA]</scope>
    <source>
        <strain evidence="9 10">SD260</strain>
    </source>
</reference>
<dbReference type="GO" id="GO:0016787">
    <property type="term" value="F:hydrolase activity"/>
    <property type="evidence" value="ECO:0007669"/>
    <property type="project" value="UniProtKB-KW"/>
</dbReference>
<dbReference type="CDD" id="cd09871">
    <property type="entry name" value="PIN_MtVapC28-VapC30-like"/>
    <property type="match status" value="1"/>
</dbReference>
<evidence type="ECO:0000256" key="2">
    <source>
        <dbReference type="ARBA" id="ARBA00022649"/>
    </source>
</evidence>
<dbReference type="PATRIC" id="fig|1526658.3.peg.578"/>
<keyword evidence="10" id="KW-1185">Reference proteome</keyword>
<evidence type="ECO:0000256" key="5">
    <source>
        <dbReference type="ARBA" id="ARBA00022801"/>
    </source>
</evidence>
<dbReference type="InterPro" id="IPR029060">
    <property type="entry name" value="PIN-like_dom_sf"/>
</dbReference>
<dbReference type="InterPro" id="IPR050556">
    <property type="entry name" value="Type_II_TA_system_RNase"/>
</dbReference>
<keyword evidence="6" id="KW-0460">Magnesium</keyword>
<evidence type="ECO:0000259" key="8">
    <source>
        <dbReference type="Pfam" id="PF01850"/>
    </source>
</evidence>
<dbReference type="EMBL" id="LGSZ01000052">
    <property type="protein sequence ID" value="KPH79134.1"/>
    <property type="molecule type" value="Genomic_DNA"/>
</dbReference>
<comment type="caution">
    <text evidence="9">The sequence shown here is derived from an EMBL/GenBank/DDBJ whole genome shotgun (WGS) entry which is preliminary data.</text>
</comment>
<comment type="cofactor">
    <cofactor evidence="1">
        <name>Mg(2+)</name>
        <dbReference type="ChEBI" id="CHEBI:18420"/>
    </cofactor>
</comment>
<dbReference type="GO" id="GO:0004518">
    <property type="term" value="F:nuclease activity"/>
    <property type="evidence" value="ECO:0007669"/>
    <property type="project" value="UniProtKB-KW"/>
</dbReference>
<keyword evidence="4" id="KW-0479">Metal-binding</keyword>
<comment type="similarity">
    <text evidence="7">Belongs to the PINc/VapC protein family.</text>
</comment>
<dbReference type="PANTHER" id="PTHR33653">
    <property type="entry name" value="RIBONUCLEASE VAPC2"/>
    <property type="match status" value="1"/>
</dbReference>
<dbReference type="OrthoDB" id="32625at2"/>
<dbReference type="AlphaFoldDB" id="A0A0N0MA21"/>
<keyword evidence="3" id="KW-0540">Nuclease</keyword>
<gene>
    <name evidence="9" type="ORF">AE618_20050</name>
</gene>
<evidence type="ECO:0000256" key="7">
    <source>
        <dbReference type="ARBA" id="ARBA00038093"/>
    </source>
</evidence>
<evidence type="ECO:0000313" key="9">
    <source>
        <dbReference type="EMBL" id="KPH79134.1"/>
    </source>
</evidence>
<organism evidence="9 10">
    <name type="scientific">Bosea vaviloviae</name>
    <dbReference type="NCBI Taxonomy" id="1526658"/>
    <lineage>
        <taxon>Bacteria</taxon>
        <taxon>Pseudomonadati</taxon>
        <taxon>Pseudomonadota</taxon>
        <taxon>Alphaproteobacteria</taxon>
        <taxon>Hyphomicrobiales</taxon>
        <taxon>Boseaceae</taxon>
        <taxon>Bosea</taxon>
    </lineage>
</organism>
<accession>A0A0N0MA21</accession>
<dbReference type="GO" id="GO:0046872">
    <property type="term" value="F:metal ion binding"/>
    <property type="evidence" value="ECO:0007669"/>
    <property type="project" value="UniProtKB-KW"/>
</dbReference>
<evidence type="ECO:0000256" key="3">
    <source>
        <dbReference type="ARBA" id="ARBA00022722"/>
    </source>
</evidence>